<dbReference type="Proteomes" id="UP000193560">
    <property type="component" value="Unassembled WGS sequence"/>
</dbReference>
<accession>A0A1X2HBH8</accession>
<dbReference type="EMBL" id="MCGE01000073">
    <property type="protein sequence ID" value="ORY96085.1"/>
    <property type="molecule type" value="Genomic_DNA"/>
</dbReference>
<organism evidence="2 3">
    <name type="scientific">Absidia repens</name>
    <dbReference type="NCBI Taxonomy" id="90262"/>
    <lineage>
        <taxon>Eukaryota</taxon>
        <taxon>Fungi</taxon>
        <taxon>Fungi incertae sedis</taxon>
        <taxon>Mucoromycota</taxon>
        <taxon>Mucoromycotina</taxon>
        <taxon>Mucoromycetes</taxon>
        <taxon>Mucorales</taxon>
        <taxon>Cunninghamellaceae</taxon>
        <taxon>Absidia</taxon>
    </lineage>
</organism>
<keyword evidence="3" id="KW-1185">Reference proteome</keyword>
<evidence type="ECO:0000313" key="2">
    <source>
        <dbReference type="EMBL" id="ORY96085.1"/>
    </source>
</evidence>
<reference evidence="2 3" key="1">
    <citation type="submission" date="2016-07" db="EMBL/GenBank/DDBJ databases">
        <title>Pervasive Adenine N6-methylation of Active Genes in Fungi.</title>
        <authorList>
            <consortium name="DOE Joint Genome Institute"/>
            <person name="Mondo S.J."/>
            <person name="Dannebaum R.O."/>
            <person name="Kuo R.C."/>
            <person name="Labutti K."/>
            <person name="Haridas S."/>
            <person name="Kuo A."/>
            <person name="Salamov A."/>
            <person name="Ahrendt S.R."/>
            <person name="Lipzen A."/>
            <person name="Sullivan W."/>
            <person name="Andreopoulos W.B."/>
            <person name="Clum A."/>
            <person name="Lindquist E."/>
            <person name="Daum C."/>
            <person name="Ramamoorthy G.K."/>
            <person name="Gryganskyi A."/>
            <person name="Culley D."/>
            <person name="Magnuson J.K."/>
            <person name="James T.Y."/>
            <person name="O'Malley M.A."/>
            <person name="Stajich J.E."/>
            <person name="Spatafora J.W."/>
            <person name="Visel A."/>
            <person name="Grigoriev I.V."/>
        </authorList>
    </citation>
    <scope>NUCLEOTIDE SEQUENCE [LARGE SCALE GENOMIC DNA]</scope>
    <source>
        <strain evidence="2 3">NRRL 1336</strain>
    </source>
</reference>
<feature type="transmembrane region" description="Helical" evidence="1">
    <location>
        <begin position="80"/>
        <end position="102"/>
    </location>
</feature>
<dbReference type="AlphaFoldDB" id="A0A1X2HBH8"/>
<keyword evidence="1" id="KW-0472">Membrane</keyword>
<comment type="caution">
    <text evidence="2">The sequence shown here is derived from an EMBL/GenBank/DDBJ whole genome shotgun (WGS) entry which is preliminary data.</text>
</comment>
<evidence type="ECO:0000313" key="3">
    <source>
        <dbReference type="Proteomes" id="UP000193560"/>
    </source>
</evidence>
<gene>
    <name evidence="2" type="ORF">BCR42DRAFT_399177</name>
</gene>
<name>A0A1X2HBH8_9FUNG</name>
<proteinExistence type="predicted"/>
<evidence type="ECO:0000256" key="1">
    <source>
        <dbReference type="SAM" id="Phobius"/>
    </source>
</evidence>
<keyword evidence="1" id="KW-1133">Transmembrane helix</keyword>
<sequence>MPNPELLKRLAIIQENTVPTTVDVVYIAYLSSKHHETILYAQNMSFPLDLFNERTLLENKWALDHGLIITHLFNIATGRIISIVMTVDLISIKFISYSIIYIQ</sequence>
<keyword evidence="1" id="KW-0812">Transmembrane</keyword>
<protein>
    <submittedName>
        <fullName evidence="2">Uncharacterized protein</fullName>
    </submittedName>
</protein>